<dbReference type="PANTHER" id="PTHR37485">
    <property type="entry name" value="CELL DIVISION PROTEIN FTSB"/>
    <property type="match status" value="1"/>
</dbReference>
<accession>A0ABM8RD61</accession>
<evidence type="ECO:0000256" key="6">
    <source>
        <dbReference type="ARBA" id="ARBA00023306"/>
    </source>
</evidence>
<dbReference type="PANTHER" id="PTHR37485:SF1">
    <property type="entry name" value="CELL DIVISION PROTEIN FTSB"/>
    <property type="match status" value="1"/>
</dbReference>
<comment type="caution">
    <text evidence="9">The sequence shown here is derived from an EMBL/GenBank/DDBJ whole genome shotgun (WGS) entry which is preliminary data.</text>
</comment>
<proteinExistence type="predicted"/>
<reference evidence="9 10" key="1">
    <citation type="submission" date="2021-02" db="EMBL/GenBank/DDBJ databases">
        <authorList>
            <person name="Han P."/>
        </authorList>
    </citation>
    <scope>NUCLEOTIDE SEQUENCE [LARGE SCALE GENOMIC DNA]</scope>
    <source>
        <strain evidence="9">Candidatus Nitrospira sp. ZN2</strain>
    </source>
</reference>
<evidence type="ECO:0000313" key="10">
    <source>
        <dbReference type="Proteomes" id="UP000675880"/>
    </source>
</evidence>
<dbReference type="Pfam" id="PF04977">
    <property type="entry name" value="DivIC"/>
    <property type="match status" value="1"/>
</dbReference>
<keyword evidence="7" id="KW-0175">Coiled coil</keyword>
<keyword evidence="1" id="KW-1003">Cell membrane</keyword>
<keyword evidence="10" id="KW-1185">Reference proteome</keyword>
<keyword evidence="2" id="KW-0132">Cell division</keyword>
<evidence type="ECO:0000256" key="2">
    <source>
        <dbReference type="ARBA" id="ARBA00022618"/>
    </source>
</evidence>
<sequence length="120" mass="13959">MIIKPNRGRDWLDWQRKVCSAGKWVGLGALVFMMGALLFGEMGIPRYMHLREHAEQLDQELADLQRLNGELRADLDRVQYDSTRIEELARERLGYVRRGETVYQMAPNGEKERPSTVRTP</sequence>
<gene>
    <name evidence="9" type="ORF">NSPZN2_20036</name>
</gene>
<feature type="coiled-coil region" evidence="7">
    <location>
        <begin position="47"/>
        <end position="81"/>
    </location>
</feature>
<dbReference type="Proteomes" id="UP000675880">
    <property type="component" value="Unassembled WGS sequence"/>
</dbReference>
<keyword evidence="4 8" id="KW-1133">Transmembrane helix</keyword>
<dbReference type="RefSeq" id="WP_213042201.1">
    <property type="nucleotide sequence ID" value="NZ_CAJNBJ010000012.1"/>
</dbReference>
<evidence type="ECO:0000256" key="7">
    <source>
        <dbReference type="SAM" id="Coils"/>
    </source>
</evidence>
<feature type="transmembrane region" description="Helical" evidence="8">
    <location>
        <begin position="24"/>
        <end position="44"/>
    </location>
</feature>
<keyword evidence="6" id="KW-0131">Cell cycle</keyword>
<evidence type="ECO:0008006" key="11">
    <source>
        <dbReference type="Google" id="ProtNLM"/>
    </source>
</evidence>
<evidence type="ECO:0000313" key="9">
    <source>
        <dbReference type="EMBL" id="CAE6746562.1"/>
    </source>
</evidence>
<keyword evidence="5 8" id="KW-0472">Membrane</keyword>
<name>A0ABM8RD61_9BACT</name>
<dbReference type="EMBL" id="CAJNBJ010000012">
    <property type="protein sequence ID" value="CAE6746562.1"/>
    <property type="molecule type" value="Genomic_DNA"/>
</dbReference>
<evidence type="ECO:0000256" key="4">
    <source>
        <dbReference type="ARBA" id="ARBA00022989"/>
    </source>
</evidence>
<evidence type="ECO:0000256" key="5">
    <source>
        <dbReference type="ARBA" id="ARBA00023136"/>
    </source>
</evidence>
<evidence type="ECO:0000256" key="3">
    <source>
        <dbReference type="ARBA" id="ARBA00022692"/>
    </source>
</evidence>
<keyword evidence="3 8" id="KW-0812">Transmembrane</keyword>
<organism evidence="9 10">
    <name type="scientific">Nitrospira defluvii</name>
    <dbReference type="NCBI Taxonomy" id="330214"/>
    <lineage>
        <taxon>Bacteria</taxon>
        <taxon>Pseudomonadati</taxon>
        <taxon>Nitrospirota</taxon>
        <taxon>Nitrospiria</taxon>
        <taxon>Nitrospirales</taxon>
        <taxon>Nitrospiraceae</taxon>
        <taxon>Nitrospira</taxon>
    </lineage>
</organism>
<dbReference type="InterPro" id="IPR007060">
    <property type="entry name" value="FtsL/DivIC"/>
</dbReference>
<evidence type="ECO:0000256" key="1">
    <source>
        <dbReference type="ARBA" id="ARBA00022475"/>
    </source>
</evidence>
<dbReference type="InterPro" id="IPR023081">
    <property type="entry name" value="Cell_div_FtsB"/>
</dbReference>
<evidence type="ECO:0000256" key="8">
    <source>
        <dbReference type="SAM" id="Phobius"/>
    </source>
</evidence>
<protein>
    <recommendedName>
        <fullName evidence="11">Septum formation initiator family protein</fullName>
    </recommendedName>
</protein>